<accession>D2QII2</accession>
<dbReference type="Proteomes" id="UP000002028">
    <property type="component" value="Chromosome"/>
</dbReference>
<dbReference type="Pfam" id="PF13468">
    <property type="entry name" value="Glyoxalase_3"/>
    <property type="match status" value="1"/>
</dbReference>
<dbReference type="EMBL" id="CP001769">
    <property type="protein sequence ID" value="ADB38766.1"/>
    <property type="molecule type" value="Genomic_DNA"/>
</dbReference>
<evidence type="ECO:0000313" key="2">
    <source>
        <dbReference type="EMBL" id="ADB38766.1"/>
    </source>
</evidence>
<dbReference type="KEGG" id="sli:Slin_2751"/>
<dbReference type="Gene3D" id="3.10.180.10">
    <property type="entry name" value="2,3-Dihydroxybiphenyl 1,2-Dioxygenase, domain 1"/>
    <property type="match status" value="1"/>
</dbReference>
<name>D2QII2_SPILD</name>
<dbReference type="STRING" id="504472.Slin_2751"/>
<evidence type="ECO:0000259" key="1">
    <source>
        <dbReference type="Pfam" id="PF13468"/>
    </source>
</evidence>
<dbReference type="InterPro" id="IPR029068">
    <property type="entry name" value="Glyas_Bleomycin-R_OHBP_Dase"/>
</dbReference>
<dbReference type="eggNOG" id="COG0346">
    <property type="taxonomic scope" value="Bacteria"/>
</dbReference>
<dbReference type="RefSeq" id="WP_012927298.1">
    <property type="nucleotide sequence ID" value="NC_013730.1"/>
</dbReference>
<protein>
    <recommendedName>
        <fullName evidence="1">Glyoxalase-like domain-containing protein</fullName>
    </recommendedName>
</protein>
<reference evidence="2 3" key="1">
    <citation type="journal article" date="2010" name="Stand. Genomic Sci.">
        <title>Complete genome sequence of Spirosoma linguale type strain (1).</title>
        <authorList>
            <person name="Lail K."/>
            <person name="Sikorski J."/>
            <person name="Saunders E."/>
            <person name="Lapidus A."/>
            <person name="Glavina Del Rio T."/>
            <person name="Copeland A."/>
            <person name="Tice H."/>
            <person name="Cheng J.-F."/>
            <person name="Lucas S."/>
            <person name="Nolan M."/>
            <person name="Bruce D."/>
            <person name="Goodwin L."/>
            <person name="Pitluck S."/>
            <person name="Ivanova N."/>
            <person name="Mavromatis K."/>
            <person name="Ovchinnikova G."/>
            <person name="Pati A."/>
            <person name="Chen A."/>
            <person name="Palaniappan K."/>
            <person name="Land M."/>
            <person name="Hauser L."/>
            <person name="Chang Y.-J."/>
            <person name="Jeffries C.D."/>
            <person name="Chain P."/>
            <person name="Brettin T."/>
            <person name="Detter J.C."/>
            <person name="Schuetze A."/>
            <person name="Rohde M."/>
            <person name="Tindall B.J."/>
            <person name="Goeker M."/>
            <person name="Bristow J."/>
            <person name="Eisen J.A."/>
            <person name="Markowitz V."/>
            <person name="Hugenholtz P."/>
            <person name="Kyrpides N.C."/>
            <person name="Klenk H.-P."/>
            <person name="Chen F."/>
        </authorList>
    </citation>
    <scope>NUCLEOTIDE SEQUENCE [LARGE SCALE GENOMIC DNA]</scope>
    <source>
        <strain evidence="3">ATCC 33905 / DSM 74 / LMG 10896 / Claus 1</strain>
    </source>
</reference>
<keyword evidence="3" id="KW-1185">Reference proteome</keyword>
<organism evidence="2 3">
    <name type="scientific">Spirosoma linguale (strain ATCC 33905 / DSM 74 / LMG 10896 / Claus 1)</name>
    <dbReference type="NCBI Taxonomy" id="504472"/>
    <lineage>
        <taxon>Bacteria</taxon>
        <taxon>Pseudomonadati</taxon>
        <taxon>Bacteroidota</taxon>
        <taxon>Cytophagia</taxon>
        <taxon>Cytophagales</taxon>
        <taxon>Cytophagaceae</taxon>
        <taxon>Spirosoma</taxon>
    </lineage>
</organism>
<proteinExistence type="predicted"/>
<sequence length="167" mass="18283">MTVQDSLQTTFDHLIFGSYFLEDGVNFILDQLGIRPQKGGQHLTMGTHNAVLKLADTTYLEVIAIDPNLPKPPRPRWFGMDNLQPGIAPTIIQWAGEAHPAQRLSASDVTLTAIEAVHPNAAELNTWLTEIGYDGPFIASTISTGETCRLRVTLESTKGPVIFESLV</sequence>
<evidence type="ECO:0000313" key="3">
    <source>
        <dbReference type="Proteomes" id="UP000002028"/>
    </source>
</evidence>
<dbReference type="AlphaFoldDB" id="D2QII2"/>
<feature type="domain" description="Glyoxalase-like" evidence="1">
    <location>
        <begin position="11"/>
        <end position="84"/>
    </location>
</feature>
<gene>
    <name evidence="2" type="ordered locus">Slin_2751</name>
</gene>
<dbReference type="HOGENOM" id="CLU_083550_0_0_10"/>
<dbReference type="InterPro" id="IPR025870">
    <property type="entry name" value="Glyoxalase-like_dom"/>
</dbReference>